<sequence>MGIYAHSFYYKERLPKVKEIKKKFLEITGLQLDYHSIVEVNDLATEHDDILYAIMKVTEELKNPFPLGRPRFTCQEFETVYLDEYMQPESRSFSIICGIRTENMYFFNALIKTFLELGGFTYTYYCHPPPENLDIDKHLEPYNPHEREWKRIKKWKEMCDVEKAAFKGKHS</sequence>
<dbReference type="EMBL" id="JBBYHR010000001">
    <property type="protein sequence ID" value="MEL1243052.1"/>
    <property type="molecule type" value="Genomic_DNA"/>
</dbReference>
<accession>A0ABU9HU18</accession>
<proteinExistence type="predicted"/>
<comment type="caution">
    <text evidence="1">The sequence shown here is derived from an EMBL/GenBank/DDBJ whole genome shotgun (WGS) entry which is preliminary data.</text>
</comment>
<gene>
    <name evidence="1" type="ORF">AAEO56_02160</name>
</gene>
<reference evidence="1 2" key="1">
    <citation type="submission" date="2024-04" db="EMBL/GenBank/DDBJ databases">
        <title>Flavobacterium sp. DGU11 16S ribosomal RNA gene Genome sequencing and assembly.</title>
        <authorList>
            <person name="Park S."/>
        </authorList>
    </citation>
    <scope>NUCLEOTIDE SEQUENCE [LARGE SCALE GENOMIC DNA]</scope>
    <source>
        <strain evidence="1 2">DGU11</strain>
    </source>
</reference>
<organism evidence="1 2">
    <name type="scientific">Flavobacterium arundinis</name>
    <dbReference type="NCBI Taxonomy" id="3139143"/>
    <lineage>
        <taxon>Bacteria</taxon>
        <taxon>Pseudomonadati</taxon>
        <taxon>Bacteroidota</taxon>
        <taxon>Flavobacteriia</taxon>
        <taxon>Flavobacteriales</taxon>
        <taxon>Flavobacteriaceae</taxon>
        <taxon>Flavobacterium</taxon>
    </lineage>
</organism>
<dbReference type="RefSeq" id="WP_341695370.1">
    <property type="nucleotide sequence ID" value="NZ_JBBYHR010000001.1"/>
</dbReference>
<evidence type="ECO:0000313" key="1">
    <source>
        <dbReference type="EMBL" id="MEL1243052.1"/>
    </source>
</evidence>
<dbReference type="Proteomes" id="UP001464555">
    <property type="component" value="Unassembled WGS sequence"/>
</dbReference>
<keyword evidence="2" id="KW-1185">Reference proteome</keyword>
<protein>
    <submittedName>
        <fullName evidence="1">Uncharacterized protein</fullName>
    </submittedName>
</protein>
<evidence type="ECO:0000313" key="2">
    <source>
        <dbReference type="Proteomes" id="UP001464555"/>
    </source>
</evidence>
<name>A0ABU9HU18_9FLAO</name>